<protein>
    <submittedName>
        <fullName evidence="2">Uncharacterized protein</fullName>
    </submittedName>
</protein>
<feature type="compositionally biased region" description="Acidic residues" evidence="1">
    <location>
        <begin position="193"/>
        <end position="209"/>
    </location>
</feature>
<comment type="caution">
    <text evidence="2">The sequence shown here is derived from an EMBL/GenBank/DDBJ whole genome shotgun (WGS) entry which is preliminary data.</text>
</comment>
<evidence type="ECO:0000313" key="2">
    <source>
        <dbReference type="EMBL" id="MFD2518836.1"/>
    </source>
</evidence>
<reference evidence="3" key="1">
    <citation type="journal article" date="2019" name="Int. J. Syst. Evol. Microbiol.">
        <title>The Global Catalogue of Microorganisms (GCM) 10K type strain sequencing project: providing services to taxonomists for standard genome sequencing and annotation.</title>
        <authorList>
            <consortium name="The Broad Institute Genomics Platform"/>
            <consortium name="The Broad Institute Genome Sequencing Center for Infectious Disease"/>
            <person name="Wu L."/>
            <person name="Ma J."/>
        </authorList>
    </citation>
    <scope>NUCLEOTIDE SEQUENCE [LARGE SCALE GENOMIC DNA]</scope>
    <source>
        <strain evidence="3">KCTC 42585</strain>
    </source>
</reference>
<gene>
    <name evidence="2" type="ORF">ACFSTG_13090</name>
</gene>
<dbReference type="InterPro" id="IPR028974">
    <property type="entry name" value="TSP_type-3_rpt"/>
</dbReference>
<dbReference type="Proteomes" id="UP001597468">
    <property type="component" value="Unassembled WGS sequence"/>
</dbReference>
<feature type="region of interest" description="Disordered" evidence="1">
    <location>
        <begin position="292"/>
        <end position="316"/>
    </location>
</feature>
<name>A0ABW5IZC9_9FLAO</name>
<dbReference type="SUPFAM" id="SSF103647">
    <property type="entry name" value="TSP type-3 repeat"/>
    <property type="match status" value="1"/>
</dbReference>
<sequence>MKNVYWFLFAVLLLISCDDGDLIVTDFDFENQQLQWCGNDDSQVLYNINNDQVHEAIAFRFTYNTVEPGFLATEEGQIRIPLNAENQVIYRVFDGQVENDYFCNSIPPVSPQVTEEYRSTSGGEVIITSTLKNATDHDGDGVLSEAEGMASERDTDEDGIPDYLDIDDDGDNILTRTENDVEAANTVNGLPDSDNDGTPDYLDADDDGDGTITRYEDWNRNNNPADDQNDEGLAHYLNPEITDSFQVDTFRENLISRGFRYLVTIENLSLVNQGGDGEQIRLENYELGFIDSPAQQYNPGEGSEEEEEEEGSVEDQ</sequence>
<dbReference type="PROSITE" id="PS51257">
    <property type="entry name" value="PROKAR_LIPOPROTEIN"/>
    <property type="match status" value="1"/>
</dbReference>
<accession>A0ABW5IZC9</accession>
<keyword evidence="3" id="KW-1185">Reference proteome</keyword>
<evidence type="ECO:0000256" key="1">
    <source>
        <dbReference type="SAM" id="MobiDB-lite"/>
    </source>
</evidence>
<organism evidence="2 3">
    <name type="scientific">Salinimicrobium flavum</name>
    <dbReference type="NCBI Taxonomy" id="1737065"/>
    <lineage>
        <taxon>Bacteria</taxon>
        <taxon>Pseudomonadati</taxon>
        <taxon>Bacteroidota</taxon>
        <taxon>Flavobacteriia</taxon>
        <taxon>Flavobacteriales</taxon>
        <taxon>Flavobacteriaceae</taxon>
        <taxon>Salinimicrobium</taxon>
    </lineage>
</organism>
<dbReference type="RefSeq" id="WP_380753698.1">
    <property type="nucleotide sequence ID" value="NZ_JBHULT010000010.1"/>
</dbReference>
<dbReference type="EMBL" id="JBHULT010000010">
    <property type="protein sequence ID" value="MFD2518836.1"/>
    <property type="molecule type" value="Genomic_DNA"/>
</dbReference>
<dbReference type="Gene3D" id="4.10.1080.10">
    <property type="entry name" value="TSP type-3 repeat"/>
    <property type="match status" value="1"/>
</dbReference>
<feature type="compositionally biased region" description="Acidic residues" evidence="1">
    <location>
        <begin position="302"/>
        <end position="316"/>
    </location>
</feature>
<proteinExistence type="predicted"/>
<evidence type="ECO:0000313" key="3">
    <source>
        <dbReference type="Proteomes" id="UP001597468"/>
    </source>
</evidence>
<feature type="region of interest" description="Disordered" evidence="1">
    <location>
        <begin position="179"/>
        <end position="232"/>
    </location>
</feature>